<accession>A0A9D5DUM8</accession>
<gene>
    <name evidence="2" type="ORF">AN965_08225</name>
</gene>
<dbReference type="EMBL" id="LJJD01000015">
    <property type="protein sequence ID" value="KQL57482.1"/>
    <property type="molecule type" value="Genomic_DNA"/>
</dbReference>
<protein>
    <submittedName>
        <fullName evidence="2">Uncharacterized protein</fullName>
    </submittedName>
</protein>
<dbReference type="AlphaFoldDB" id="A0A9D5DUM8"/>
<sequence>MKRVIGMLLLIMLSFSQVSEKAVAVSGNELMDAFSIRITVVEEDVEYQWEFDNPNHYEYEKGTKVLKGDHAKIQVIKMTSLLQLDQDKTAEQYKKVLKPYYPQMSSFEIRWMDAHSERYIWSWEK</sequence>
<organism evidence="2 3">
    <name type="scientific">Alkalicoccobacillus plakortidis</name>
    <dbReference type="NCBI Taxonomy" id="444060"/>
    <lineage>
        <taxon>Bacteria</taxon>
        <taxon>Bacillati</taxon>
        <taxon>Bacillota</taxon>
        <taxon>Bacilli</taxon>
        <taxon>Bacillales</taxon>
        <taxon>Bacillaceae</taxon>
        <taxon>Alkalicoccobacillus</taxon>
    </lineage>
</organism>
<proteinExistence type="predicted"/>
<feature type="chain" id="PRO_5039644607" evidence="1">
    <location>
        <begin position="19"/>
        <end position="125"/>
    </location>
</feature>
<comment type="caution">
    <text evidence="2">The sequence shown here is derived from an EMBL/GenBank/DDBJ whole genome shotgun (WGS) entry which is preliminary data.</text>
</comment>
<evidence type="ECO:0000313" key="3">
    <source>
        <dbReference type="Proteomes" id="UP000051061"/>
    </source>
</evidence>
<evidence type="ECO:0000313" key="2">
    <source>
        <dbReference type="EMBL" id="KQL57482.1"/>
    </source>
</evidence>
<dbReference type="Proteomes" id="UP000051061">
    <property type="component" value="Unassembled WGS sequence"/>
</dbReference>
<name>A0A9D5DUM8_9BACI</name>
<evidence type="ECO:0000256" key="1">
    <source>
        <dbReference type="SAM" id="SignalP"/>
    </source>
</evidence>
<keyword evidence="1" id="KW-0732">Signal</keyword>
<reference evidence="2 3" key="1">
    <citation type="submission" date="2015-09" db="EMBL/GenBank/DDBJ databases">
        <title>Genome sequencing project for genomic taxonomy and phylogenomics of Bacillus-like bacteria.</title>
        <authorList>
            <person name="Liu B."/>
            <person name="Wang J."/>
            <person name="Zhu Y."/>
            <person name="Liu G."/>
            <person name="Chen Q."/>
            <person name="Chen Z."/>
            <person name="Lan J."/>
            <person name="Che J."/>
            <person name="Ge C."/>
            <person name="Shi H."/>
            <person name="Pan Z."/>
            <person name="Liu X."/>
        </authorList>
    </citation>
    <scope>NUCLEOTIDE SEQUENCE [LARGE SCALE GENOMIC DNA]</scope>
    <source>
        <strain evidence="2 3">DSM 19153</strain>
    </source>
</reference>
<keyword evidence="3" id="KW-1185">Reference proteome</keyword>
<feature type="signal peptide" evidence="1">
    <location>
        <begin position="1"/>
        <end position="18"/>
    </location>
</feature>